<dbReference type="Proteomes" id="UP000204584">
    <property type="component" value="Segment"/>
</dbReference>
<organism evidence="2 3">
    <name type="scientific">Pandoravirus salinus</name>
    <dbReference type="NCBI Taxonomy" id="1349410"/>
    <lineage>
        <taxon>Viruses</taxon>
        <taxon>Pandoravirus</taxon>
    </lineage>
</organism>
<sequence>MQMTTRARPLDTLPQETLWAVWDHCTFFDLVRLSRVSTFFEVSVFAFVAERRLGADAGVRVRSGKGVVQLLTWWLHMARRAAATNESDTDNDGGDNDGTRPKSDYAIVVECWDVIQRGAVHAWARRFGCASERAAYAHFRPQHVYTCNCGLVSPLSALAWSASHYDTGYARAKCKQCRSVVTASYMSDLDELPAGDGDPAWTPTHNAVVLTADPRQMPLSVGPSVSGHHRPGGRAKWAEKNRAPADDAKTDDQIKAWVAYAFGRSARWLPLDVFVCATRADRLFSVDHISGLRHTPRPSRGDP</sequence>
<evidence type="ECO:0008006" key="4">
    <source>
        <dbReference type="Google" id="ProtNLM"/>
    </source>
</evidence>
<dbReference type="KEGG" id="vg:16606635"/>
<evidence type="ECO:0000313" key="3">
    <source>
        <dbReference type="Proteomes" id="UP000204584"/>
    </source>
</evidence>
<feature type="compositionally biased region" description="Basic and acidic residues" evidence="1">
    <location>
        <begin position="236"/>
        <end position="248"/>
    </location>
</feature>
<accession>S4VWU3</accession>
<evidence type="ECO:0000256" key="1">
    <source>
        <dbReference type="SAM" id="MobiDB-lite"/>
    </source>
</evidence>
<dbReference type="GeneID" id="16606635"/>
<protein>
    <recommendedName>
        <fullName evidence="4">F-box domain containing protein</fullName>
    </recommendedName>
</protein>
<name>S4VWU3_9VIRU</name>
<feature type="region of interest" description="Disordered" evidence="1">
    <location>
        <begin position="222"/>
        <end position="248"/>
    </location>
</feature>
<gene>
    <name evidence="2" type="ORF">psal_cds_816</name>
</gene>
<keyword evidence="3" id="KW-1185">Reference proteome</keyword>
<dbReference type="RefSeq" id="YP_008437921.1">
    <property type="nucleotide sequence ID" value="NC_022098.1"/>
</dbReference>
<reference evidence="2 3" key="1">
    <citation type="journal article" date="2013" name="Science">
        <title>Pandoraviruses: amoeba viruses with genomes up to 2.5 Mb reaching that of parasitic eukaryotes.</title>
        <authorList>
            <person name="Philippe N."/>
            <person name="Legendre M."/>
            <person name="Doutre G."/>
            <person name="Coute Y."/>
            <person name="Poirot O."/>
            <person name="Lescot M."/>
            <person name="Arslan D."/>
            <person name="Seltzer V."/>
            <person name="Bertaux L."/>
            <person name="Bruley C."/>
            <person name="Garin J."/>
            <person name="Claverie J.M."/>
            <person name="Abergel C."/>
        </authorList>
    </citation>
    <scope>NUCLEOTIDE SEQUENCE [LARGE SCALE GENOMIC DNA]</scope>
</reference>
<proteinExistence type="predicted"/>
<evidence type="ECO:0000313" key="2">
    <source>
        <dbReference type="EMBL" id="AGO84848.1"/>
    </source>
</evidence>
<dbReference type="EMBL" id="KC977571">
    <property type="protein sequence ID" value="AGO84848.1"/>
    <property type="molecule type" value="Genomic_DNA"/>
</dbReference>